<evidence type="ECO:0000313" key="3">
    <source>
        <dbReference type="Proteomes" id="UP001107558"/>
    </source>
</evidence>
<sequence>MVHPNRKIVQERPDQEERQIDRRPPPLDRIVLQVPPGYKIPKISPQVRDSYNPPPSEPQDSSSSLYGHSSRQHAHSTVTRRHYDHSRSPRYHRGRSRSPRRHKHSSSPDRRREIHSSSNRHRRRSSSSPRRSRRDYSLERYRRQSTDRRKNSIRRSPSCNRRVQFAPAAKEMEVSPQRTCRSSPNRHRRLPSRSRSARRRHSSPPAVPEQPRPLSLAERLGPQIQQPPKQNRTVQERNPSVLKFENVPTDVNLCTFLTLLSRTLRSVLGATREYDYSTKTPGTAVFIYLYDQDEVDYAAMHALSFEFESGHQDIRPLLLSATITSLPIAEVDDPSSKIIPTVMIRKMIPTQIRQAIASAIDAVQIITSFEAQVTHVRLPGEASESARTSSLAFVGVSEEEKACELEGLNFERCGKKLPINKSIQMPVLVPTGMMKQTRDADWNRRALASNMLIHRPNPFAG</sequence>
<protein>
    <submittedName>
        <fullName evidence="2">Uncharacterized protein</fullName>
    </submittedName>
</protein>
<gene>
    <name evidence="2" type="ORF">PVAND_013184</name>
</gene>
<feature type="compositionally biased region" description="Basic and acidic residues" evidence="1">
    <location>
        <begin position="8"/>
        <end position="26"/>
    </location>
</feature>
<dbReference type="Proteomes" id="UP001107558">
    <property type="component" value="Chromosome 1"/>
</dbReference>
<reference evidence="2" key="1">
    <citation type="submission" date="2021-03" db="EMBL/GenBank/DDBJ databases">
        <title>Chromosome level genome of the anhydrobiotic midge Polypedilum vanderplanki.</title>
        <authorList>
            <person name="Yoshida Y."/>
            <person name="Kikawada T."/>
            <person name="Gusev O."/>
        </authorList>
    </citation>
    <scope>NUCLEOTIDE SEQUENCE</scope>
    <source>
        <strain evidence="2">NIAS01</strain>
        <tissue evidence="2">Whole body or cell culture</tissue>
    </source>
</reference>
<dbReference type="AlphaFoldDB" id="A0A9J6CPX0"/>
<feature type="compositionally biased region" description="Basic and acidic residues" evidence="1">
    <location>
        <begin position="134"/>
        <end position="150"/>
    </location>
</feature>
<keyword evidence="3" id="KW-1185">Reference proteome</keyword>
<name>A0A9J6CPX0_POLVA</name>
<proteinExistence type="predicted"/>
<feature type="region of interest" description="Disordered" evidence="1">
    <location>
        <begin position="1"/>
        <end position="213"/>
    </location>
</feature>
<feature type="compositionally biased region" description="Basic and acidic residues" evidence="1">
    <location>
        <begin position="106"/>
        <end position="115"/>
    </location>
</feature>
<evidence type="ECO:0000256" key="1">
    <source>
        <dbReference type="SAM" id="MobiDB-lite"/>
    </source>
</evidence>
<feature type="compositionally biased region" description="Basic residues" evidence="1">
    <location>
        <begin position="118"/>
        <end position="133"/>
    </location>
</feature>
<evidence type="ECO:0000313" key="2">
    <source>
        <dbReference type="EMBL" id="KAG5683927.1"/>
    </source>
</evidence>
<feature type="compositionally biased region" description="Basic residues" evidence="1">
    <location>
        <begin position="70"/>
        <end position="105"/>
    </location>
</feature>
<accession>A0A9J6CPX0</accession>
<dbReference type="EMBL" id="JADBJN010000001">
    <property type="protein sequence ID" value="KAG5683927.1"/>
    <property type="molecule type" value="Genomic_DNA"/>
</dbReference>
<organism evidence="2 3">
    <name type="scientific">Polypedilum vanderplanki</name>
    <name type="common">Sleeping chironomid midge</name>
    <dbReference type="NCBI Taxonomy" id="319348"/>
    <lineage>
        <taxon>Eukaryota</taxon>
        <taxon>Metazoa</taxon>
        <taxon>Ecdysozoa</taxon>
        <taxon>Arthropoda</taxon>
        <taxon>Hexapoda</taxon>
        <taxon>Insecta</taxon>
        <taxon>Pterygota</taxon>
        <taxon>Neoptera</taxon>
        <taxon>Endopterygota</taxon>
        <taxon>Diptera</taxon>
        <taxon>Nematocera</taxon>
        <taxon>Chironomoidea</taxon>
        <taxon>Chironomidae</taxon>
        <taxon>Chironominae</taxon>
        <taxon>Polypedilum</taxon>
        <taxon>Polypedilum</taxon>
    </lineage>
</organism>
<feature type="compositionally biased region" description="Basic residues" evidence="1">
    <location>
        <begin position="184"/>
        <end position="202"/>
    </location>
</feature>
<comment type="caution">
    <text evidence="2">The sequence shown here is derived from an EMBL/GenBank/DDBJ whole genome shotgun (WGS) entry which is preliminary data.</text>
</comment>